<evidence type="ECO:0008006" key="3">
    <source>
        <dbReference type="Google" id="ProtNLM"/>
    </source>
</evidence>
<gene>
    <name evidence="1" type="ORF">A2Z06_01320</name>
</gene>
<dbReference type="Proteomes" id="UP000179034">
    <property type="component" value="Unassembled WGS sequence"/>
</dbReference>
<evidence type="ECO:0000313" key="2">
    <source>
        <dbReference type="Proteomes" id="UP000179034"/>
    </source>
</evidence>
<dbReference type="EMBL" id="MFIW01000070">
    <property type="protein sequence ID" value="OGF97674.1"/>
    <property type="molecule type" value="Genomic_DNA"/>
</dbReference>
<name>A0A1F5YBV7_9BACT</name>
<proteinExistence type="predicted"/>
<reference evidence="1 2" key="1">
    <citation type="journal article" date="2016" name="Nat. Commun.">
        <title>Thousands of microbial genomes shed light on interconnected biogeochemical processes in an aquifer system.</title>
        <authorList>
            <person name="Anantharaman K."/>
            <person name="Brown C.T."/>
            <person name="Hug L.A."/>
            <person name="Sharon I."/>
            <person name="Castelle C.J."/>
            <person name="Probst A.J."/>
            <person name="Thomas B.C."/>
            <person name="Singh A."/>
            <person name="Wilkins M.J."/>
            <person name="Karaoz U."/>
            <person name="Brodie E.L."/>
            <person name="Williams K.H."/>
            <person name="Hubbard S.S."/>
            <person name="Banfield J.F."/>
        </authorList>
    </citation>
    <scope>NUCLEOTIDE SEQUENCE [LARGE SCALE GENOMIC DNA]</scope>
</reference>
<comment type="caution">
    <text evidence="1">The sequence shown here is derived from an EMBL/GenBank/DDBJ whole genome shotgun (WGS) entry which is preliminary data.</text>
</comment>
<dbReference type="AlphaFoldDB" id="A0A1F5YBV7"/>
<protein>
    <recommendedName>
        <fullName evidence="3">HTH cro/C1-type domain-containing protein</fullName>
    </recommendedName>
</protein>
<organism evidence="1 2">
    <name type="scientific">Candidatus Glassbacteria bacterium RBG_16_58_8</name>
    <dbReference type="NCBI Taxonomy" id="1817866"/>
    <lineage>
        <taxon>Bacteria</taxon>
        <taxon>Candidatus Glassiibacteriota</taxon>
    </lineage>
</organism>
<evidence type="ECO:0000313" key="1">
    <source>
        <dbReference type="EMBL" id="OGF97674.1"/>
    </source>
</evidence>
<accession>A0A1F5YBV7</accession>
<sequence length="76" mass="7947">MRGGIRSPLRAPILGARDISLAGRILAARDAGVPFKVLAKKTGISGAYLGQIATKGKTPSQEVEKKIRTVLSGLGY</sequence>